<dbReference type="Proteomes" id="UP000009168">
    <property type="component" value="Unassembled WGS sequence"/>
</dbReference>
<proteinExistence type="predicted"/>
<dbReference type="GeneID" id="24436754"/>
<dbReference type="RefSeq" id="XP_012651073.1">
    <property type="nucleotide sequence ID" value="XM_012795619.1"/>
</dbReference>
<reference evidence="4" key="1">
    <citation type="journal article" date="2006" name="PLoS Biol.">
        <title>Macronuclear genome sequence of the ciliate Tetrahymena thermophila, a model eukaryote.</title>
        <authorList>
            <person name="Eisen J.A."/>
            <person name="Coyne R.S."/>
            <person name="Wu M."/>
            <person name="Wu D."/>
            <person name="Thiagarajan M."/>
            <person name="Wortman J.R."/>
            <person name="Badger J.H."/>
            <person name="Ren Q."/>
            <person name="Amedeo P."/>
            <person name="Jones K.M."/>
            <person name="Tallon L.J."/>
            <person name="Delcher A.L."/>
            <person name="Salzberg S.L."/>
            <person name="Silva J.C."/>
            <person name="Haas B.J."/>
            <person name="Majoros W.H."/>
            <person name="Farzad M."/>
            <person name="Carlton J.M."/>
            <person name="Smith R.K. Jr."/>
            <person name="Garg J."/>
            <person name="Pearlman R.E."/>
            <person name="Karrer K.M."/>
            <person name="Sun L."/>
            <person name="Manning G."/>
            <person name="Elde N.C."/>
            <person name="Turkewitz A.P."/>
            <person name="Asai D.J."/>
            <person name="Wilkes D.E."/>
            <person name="Wang Y."/>
            <person name="Cai H."/>
            <person name="Collins K."/>
            <person name="Stewart B.A."/>
            <person name="Lee S.R."/>
            <person name="Wilamowska K."/>
            <person name="Weinberg Z."/>
            <person name="Ruzzo W.L."/>
            <person name="Wloga D."/>
            <person name="Gaertig J."/>
            <person name="Frankel J."/>
            <person name="Tsao C.-C."/>
            <person name="Gorovsky M.A."/>
            <person name="Keeling P.J."/>
            <person name="Waller R.F."/>
            <person name="Patron N.J."/>
            <person name="Cherry J.M."/>
            <person name="Stover N.A."/>
            <person name="Krieger C.J."/>
            <person name="del Toro C."/>
            <person name="Ryder H.F."/>
            <person name="Williamson S.C."/>
            <person name="Barbeau R.A."/>
            <person name="Hamilton E.P."/>
            <person name="Orias E."/>
        </authorList>
    </citation>
    <scope>NUCLEOTIDE SEQUENCE [LARGE SCALE GENOMIC DNA]</scope>
    <source>
        <strain evidence="4">SB210</strain>
    </source>
</reference>
<name>W7XLH3_TETTS</name>
<evidence type="ECO:0000313" key="4">
    <source>
        <dbReference type="Proteomes" id="UP000009168"/>
    </source>
</evidence>
<feature type="region of interest" description="Disordered" evidence="2">
    <location>
        <begin position="332"/>
        <end position="375"/>
    </location>
</feature>
<keyword evidence="4" id="KW-1185">Reference proteome</keyword>
<feature type="region of interest" description="Disordered" evidence="2">
    <location>
        <begin position="297"/>
        <end position="319"/>
    </location>
</feature>
<feature type="compositionally biased region" description="Low complexity" evidence="2">
    <location>
        <begin position="297"/>
        <end position="313"/>
    </location>
</feature>
<accession>W7XLH3</accession>
<evidence type="ECO:0000313" key="3">
    <source>
        <dbReference type="EMBL" id="EWS76289.1"/>
    </source>
</evidence>
<feature type="compositionally biased region" description="Polar residues" evidence="2">
    <location>
        <begin position="348"/>
        <end position="366"/>
    </location>
</feature>
<dbReference type="InParanoid" id="W7XLH3"/>
<keyword evidence="1" id="KW-0175">Coiled coil</keyword>
<dbReference type="OrthoDB" id="1305at2759"/>
<organism evidence="3 4">
    <name type="scientific">Tetrahymena thermophila (strain SB210)</name>
    <dbReference type="NCBI Taxonomy" id="312017"/>
    <lineage>
        <taxon>Eukaryota</taxon>
        <taxon>Sar</taxon>
        <taxon>Alveolata</taxon>
        <taxon>Ciliophora</taxon>
        <taxon>Intramacronucleata</taxon>
        <taxon>Oligohymenophorea</taxon>
        <taxon>Hymenostomatida</taxon>
        <taxon>Tetrahymenina</taxon>
        <taxon>Tetrahymenidae</taxon>
        <taxon>Tetrahymena</taxon>
    </lineage>
</organism>
<feature type="coiled-coil region" evidence="1">
    <location>
        <begin position="1126"/>
        <end position="1191"/>
    </location>
</feature>
<feature type="coiled-coil region" evidence="1">
    <location>
        <begin position="176"/>
        <end position="204"/>
    </location>
</feature>
<evidence type="ECO:0000256" key="1">
    <source>
        <dbReference type="SAM" id="Coils"/>
    </source>
</evidence>
<evidence type="ECO:0000256" key="2">
    <source>
        <dbReference type="SAM" id="MobiDB-lite"/>
    </source>
</evidence>
<dbReference type="EMBL" id="GG662845">
    <property type="protein sequence ID" value="EWS76289.1"/>
    <property type="molecule type" value="Genomic_DNA"/>
</dbReference>
<dbReference type="STRING" id="312017.W7XLH3"/>
<sequence>MKSTSNKPFIPQPGQLNVGQNGVSNSENVSQPQPQYTQKIQVIQHTAPSEGGAEPSPSANQASTHAPSQATTTQQPDTLSQNSSSQAQNQQQQVPTTLAQAQAVLAATAAAAGQISSPAINPNQEQTHSQVNQSLDEKLLGQNAAAAAAIAATMNGQMQLDHAAIQQLIQQSLLPQQQQNQQNQQQQQQQQQQLQQAQAQQQQQHALAAAAAAQQQQFLQIQQQQALQALNLQNPNISEQQMRALLTEQFNLQQQTQQPLQSNLQTANHQQLLNSLVPQLLNKPNGFPNIIPPLTQQAQLQQSPQSQVQNPTQLQQDSADKKIKVKSENIQGQGVQLNGNSPPLGANSIPSQNLIGSNPLNPLSQQNGATNGANGNTNNNKATVCTQPIDNCNVVSSIGMSQINQPQTDKSKWEWMPCTFYIKQNIDDRTIVWSLKPSVGFGSPRQDGSSPKTNMTIWMERNFIYDEDMGWNWHKSWILPNLCVKLEIIDPKTNEIFNPPKNTFAQIYAVKAATKDISNFHIVDIGLKGNDKIPLESGTVTFNAIKFTSTSYNNDGNKFNLVVAITLQNENDPHPKVIEAKISPPIFVDSRKSARETQTTKQDVKVNSFYDLFLPEIFDKQLVKRKKTEKEQVSEEIKNDITGFTNYFTAPNIRNKVKHPFFLAYKFSKCVKLYYNTDQYKHSSTEYIVERTLEILQDYGKSKNNGSSKNKKQTNSFDKVNQNAYITLALNVSQQSNFYMNKKIGELLGPLDNSIVNVIFEQNFIPEKYSLVSDIEGIKNEYIRCYNNIIQKSNQAGPRIGQGGSKLEYGHKKVKTDDNSDGSSGSGGDDESNQVSSLNPSNIQEQIKQQQNAIQQQIFGGISQDPNSQLNLQTLQQLVQNQSGLAALGTNPMLNLTLQAQQQQQQQPQQQQQQQQAAQTPSNVQEQLAKQQQQLLAAQKLSNNTSVHQAQQGANVSASSAFASLNNPLSILQAAQQAQQKPAQAQQQNPVQQTQLLQGVGAQNNTQQQLQQQMLQQLLLQKDLQQQLIQNPQLQQKNNINISSLIQQLGYQGQQQGQVQNPQLAASLNAAHQLQQVASQQQPLQQQQAIQQQVLQQISTQLQLEMSKIATQISTLGQTPELLQQFNGYQNQFQQIQQQLLQSQQQSQQQGQQQQTINAAQQQQQQQQQQLQQHRQQQQQQQNQQQQQQQQQLKNFSLLQNSNQTLSQAAALSGVNPILQLLQQQQTPQLQNQLAAASDKGGSLQQQQLAQLLSGQQNALFQNAAAAQQLQSSQAQQHAALQNLLNPVSNNQNIQQLLQQQFAAQQQQQQQQQMNQQSQQGNAAHQILHQQLLLSNPSLLQQFLLTQGAGLSSLAKTEQ</sequence>
<feature type="compositionally biased region" description="Polar residues" evidence="2">
    <location>
        <begin position="332"/>
        <end position="341"/>
    </location>
</feature>
<feature type="compositionally biased region" description="Polar residues" evidence="2">
    <location>
        <begin position="57"/>
        <end position="78"/>
    </location>
</feature>
<feature type="region of interest" description="Disordered" evidence="2">
    <location>
        <begin position="812"/>
        <end position="846"/>
    </location>
</feature>
<dbReference type="KEGG" id="tet:TTHERM_000001243"/>
<feature type="compositionally biased region" description="Polar residues" evidence="2">
    <location>
        <begin position="14"/>
        <end position="47"/>
    </location>
</feature>
<gene>
    <name evidence="3" type="ORF">TTHERM_000001243</name>
</gene>
<feature type="compositionally biased region" description="Low complexity" evidence="2">
    <location>
        <begin position="79"/>
        <end position="94"/>
    </location>
</feature>
<protein>
    <submittedName>
        <fullName evidence="3">Zinc finger transcription factor sma protein, putative</fullName>
    </submittedName>
</protein>
<feature type="region of interest" description="Disordered" evidence="2">
    <location>
        <begin position="1"/>
        <end position="94"/>
    </location>
</feature>